<evidence type="ECO:0000313" key="3">
    <source>
        <dbReference type="Proteomes" id="UP000014975"/>
    </source>
</evidence>
<sequence length="642" mass="69608">MTGCPELLELLRSEDNEVLREAAYRAGESGCEDTVPLLTGLLKSSNLGVQEAVDHALRQIGGSVTVRAMIPLLHSEDPPVRNLAMDILRQVGNQDFLSLVEILHDEDPDIRIFATDILGSTSSVLAVAPLCESLLKDPEVNVRYQAAVSLGNLAMPEAAKCLNKAMGDDEWVQFAVVEALTKIRDESSIDVLVKSLDSASDLVASIIVEALGEMGNVKASTMLLKRLDQSPAALRNKIVQAIVKILGGKSLSLLSERDRDKFRDYLLVALRDEEADVQDAAILGLGYMGGEQGSAEILDIASTMNIDAEPERLERTIESLARMGLTRSLAAAVRQGGEPQKVRIAVDVMARIGGEEVCRLLMDAFWRLDRDLQREVVLALLRVAGMEAGDFFVDVLARHQDGTVLKGALKFLGTVVGRREAGEAMFRFLDHPYNDVKEAALEACIALGGDEMAARFDALFEDPDPIHRLMAVYAMGKMGRAESLDKLNAALRDDIPDIRKVAVESIAEICAYGEKCLPSVISLLNDEHGAVRLAVVELLGRMQMPEASERLLAALNDEDDWVRIRAMEALAARKESRSVPRLVALLSSDNKLVALKVIESLGAIGGQSAFRALLDATGGDDPELAAAAEEAVSAIRSRDEDQ</sequence>
<dbReference type="AlphaFoldDB" id="S7T3E7"/>
<reference evidence="2 3" key="1">
    <citation type="journal article" date="2013" name="Genome Announc.">
        <title>Draft genome sequences for three mercury-methylating, sulfate-reducing bacteria.</title>
        <authorList>
            <person name="Brown S.D."/>
            <person name="Hurt R.A.Jr."/>
            <person name="Gilmour C.C."/>
            <person name="Elias D.A."/>
        </authorList>
    </citation>
    <scope>NUCLEOTIDE SEQUENCE [LARGE SCALE GENOMIC DNA]</scope>
    <source>
        <strain evidence="2 3">DSM 16529</strain>
    </source>
</reference>
<gene>
    <name evidence="2" type="ORF">dsat_0941</name>
</gene>
<dbReference type="SUPFAM" id="SSF48371">
    <property type="entry name" value="ARM repeat"/>
    <property type="match status" value="3"/>
</dbReference>
<dbReference type="InterPro" id="IPR016024">
    <property type="entry name" value="ARM-type_fold"/>
</dbReference>
<organism evidence="2 3">
    <name type="scientific">Alkalidesulfovibrio alkalitolerans DSM 16529</name>
    <dbReference type="NCBI Taxonomy" id="1121439"/>
    <lineage>
        <taxon>Bacteria</taxon>
        <taxon>Pseudomonadati</taxon>
        <taxon>Thermodesulfobacteriota</taxon>
        <taxon>Desulfovibrionia</taxon>
        <taxon>Desulfovibrionales</taxon>
        <taxon>Desulfovibrionaceae</taxon>
        <taxon>Alkalidesulfovibrio</taxon>
    </lineage>
</organism>
<keyword evidence="3" id="KW-1185">Reference proteome</keyword>
<evidence type="ECO:0000256" key="1">
    <source>
        <dbReference type="ARBA" id="ARBA00045876"/>
    </source>
</evidence>
<dbReference type="PANTHER" id="PTHR12697">
    <property type="entry name" value="PBS LYASE HEAT-LIKE PROTEIN"/>
    <property type="match status" value="1"/>
</dbReference>
<dbReference type="EMBL" id="ATHI01000028">
    <property type="protein sequence ID" value="EPR31617.1"/>
    <property type="molecule type" value="Genomic_DNA"/>
</dbReference>
<comment type="caution">
    <text evidence="2">The sequence shown here is derived from an EMBL/GenBank/DDBJ whole genome shotgun (WGS) entry which is preliminary data.</text>
</comment>
<protein>
    <submittedName>
        <fullName evidence="2">PBS lyase heat domain protein repeat-containing protein</fullName>
    </submittedName>
</protein>
<dbReference type="Proteomes" id="UP000014975">
    <property type="component" value="Unassembled WGS sequence"/>
</dbReference>
<evidence type="ECO:0000313" key="2">
    <source>
        <dbReference type="EMBL" id="EPR31617.1"/>
    </source>
</evidence>
<dbReference type="InterPro" id="IPR021133">
    <property type="entry name" value="HEAT_type_2"/>
</dbReference>
<dbReference type="eggNOG" id="COG1413">
    <property type="taxonomic scope" value="Bacteria"/>
</dbReference>
<dbReference type="PANTHER" id="PTHR12697:SF5">
    <property type="entry name" value="DEOXYHYPUSINE HYDROXYLASE"/>
    <property type="match status" value="1"/>
</dbReference>
<dbReference type="PATRIC" id="fig|1121439.3.peg.2309"/>
<dbReference type="Pfam" id="PF13646">
    <property type="entry name" value="HEAT_2"/>
    <property type="match status" value="4"/>
</dbReference>
<dbReference type="Gene3D" id="1.25.10.10">
    <property type="entry name" value="Leucine-rich Repeat Variant"/>
    <property type="match status" value="4"/>
</dbReference>
<dbReference type="SMART" id="SM00567">
    <property type="entry name" value="EZ_HEAT"/>
    <property type="match status" value="11"/>
</dbReference>
<dbReference type="STRING" id="1121439.dsat_0941"/>
<name>S7T3E7_9BACT</name>
<dbReference type="OrthoDB" id="3661251at2"/>
<dbReference type="GO" id="GO:0016491">
    <property type="term" value="F:oxidoreductase activity"/>
    <property type="evidence" value="ECO:0007669"/>
    <property type="project" value="TreeGrafter"/>
</dbReference>
<proteinExistence type="predicted"/>
<dbReference type="InterPro" id="IPR011989">
    <property type="entry name" value="ARM-like"/>
</dbReference>
<dbReference type="GO" id="GO:0016829">
    <property type="term" value="F:lyase activity"/>
    <property type="evidence" value="ECO:0007669"/>
    <property type="project" value="UniProtKB-KW"/>
</dbReference>
<dbReference type="RefSeq" id="WP_020887638.1">
    <property type="nucleotide sequence ID" value="NZ_ATHI01000028.1"/>
</dbReference>
<dbReference type="PROSITE" id="PS50077">
    <property type="entry name" value="HEAT_REPEAT"/>
    <property type="match status" value="2"/>
</dbReference>
<keyword evidence="2" id="KW-0456">Lyase</keyword>
<comment type="function">
    <text evidence="1">Catalyzes the hydroxylation of the N(6)-(4-aminobutyl)-L-lysine intermediate produced by deoxyhypusine synthase/DHPS on a critical lysine of the eukaryotic translation initiation factor 5A/eIF-5A. This is the second step of the post-translational modification of that lysine into an unusual amino acid residue named hypusine. Hypusination is unique to mature eIF-5A factor and is essential for its function.</text>
</comment>
<accession>S7T3E7</accession>
<dbReference type="InterPro" id="IPR004155">
    <property type="entry name" value="PBS_lyase_HEAT"/>
</dbReference>